<dbReference type="Proteomes" id="UP000218231">
    <property type="component" value="Unassembled WGS sequence"/>
</dbReference>
<feature type="compositionally biased region" description="Polar residues" evidence="3">
    <location>
        <begin position="1234"/>
        <end position="1251"/>
    </location>
</feature>
<proteinExistence type="predicted"/>
<evidence type="ECO:0000259" key="4">
    <source>
        <dbReference type="PROSITE" id="PS50002"/>
    </source>
</evidence>
<dbReference type="SMART" id="SM00326">
    <property type="entry name" value="SH3"/>
    <property type="match status" value="3"/>
</dbReference>
<dbReference type="OrthoDB" id="27823at2759"/>
<feature type="domain" description="SH3" evidence="4">
    <location>
        <begin position="168"/>
        <end position="227"/>
    </location>
</feature>
<dbReference type="SUPFAM" id="SSF50044">
    <property type="entry name" value="SH3-domain"/>
    <property type="match status" value="4"/>
</dbReference>
<dbReference type="Gene3D" id="2.30.30.40">
    <property type="entry name" value="SH3 Domains"/>
    <property type="match status" value="3"/>
</dbReference>
<feature type="domain" description="SH3" evidence="4">
    <location>
        <begin position="1417"/>
        <end position="1479"/>
    </location>
</feature>
<dbReference type="Gene3D" id="1.20.1270.60">
    <property type="entry name" value="Arfaptin homology (AH) domain/BAR domain"/>
    <property type="match status" value="1"/>
</dbReference>
<feature type="domain" description="DH" evidence="5">
    <location>
        <begin position="445"/>
        <end position="627"/>
    </location>
</feature>
<dbReference type="InterPro" id="IPR027267">
    <property type="entry name" value="AH/BAR_dom_sf"/>
</dbReference>
<dbReference type="InterPro" id="IPR001452">
    <property type="entry name" value="SH3_domain"/>
</dbReference>
<evidence type="ECO:0000256" key="2">
    <source>
        <dbReference type="PROSITE-ProRule" id="PRU00192"/>
    </source>
</evidence>
<dbReference type="CDD" id="cd00174">
    <property type="entry name" value="SH3"/>
    <property type="match status" value="1"/>
</dbReference>
<feature type="compositionally biased region" description="Polar residues" evidence="3">
    <location>
        <begin position="315"/>
        <end position="328"/>
    </location>
</feature>
<reference evidence="6 7" key="1">
    <citation type="journal article" date="2017" name="Curr. Biol.">
        <title>Genome architecture and evolution of a unichromosomal asexual nematode.</title>
        <authorList>
            <person name="Fradin H."/>
            <person name="Zegar C."/>
            <person name="Gutwein M."/>
            <person name="Lucas J."/>
            <person name="Kovtun M."/>
            <person name="Corcoran D."/>
            <person name="Baugh L.R."/>
            <person name="Kiontke K."/>
            <person name="Gunsalus K."/>
            <person name="Fitch D.H."/>
            <person name="Piano F."/>
        </authorList>
    </citation>
    <scope>NUCLEOTIDE SEQUENCE [LARGE SCALE GENOMIC DNA]</scope>
    <source>
        <strain evidence="6">PF1309</strain>
    </source>
</reference>
<sequence>MQRWVRVSAAVQNLEQDQVAGVNSENDGQFFVTTLDGRQAQLPVILALPISDPTREPGEFLYCSVSPYQPRGDGELAFGANTLFIAKRTSDPLWLTGVAVTDTGNRMGSPGKIPMNSVIQLQLPTDQAVPVTTPRAAQPQQTVSQPLAPQTQITPSFTSDFSQLKLRDTSPYARAIYTFKGEYENELSFEADEIISLTRRVDGEWMEGAIGERKGIFPLSYVQIIVDLSDDAATMTKRNSRNEEDGIGYAIVKHDFQGRLSDELSVNAGDSVRVLKMVNTDWVMCRDPDTERKGIVPIGFLDLYVDDDEDEPREQNTTGASSQEMPGYYTQDSFTRQTSTWKSNFNSEEPEVAAAFDKTPAQLGTSWATFDDWITPSDKKNQAPPARPPPPKTNFQSPDEVVSVVEMFGLRERQSQAPPRPLAPSIFPSASSSDLSSNPQKQMEKRLKVMEDLINTELQFISDMNMYTDVVNTSSRLNEKQRVCLANGCPQIVQLAGTLVNMLITEQTKDPEQQSIGAVFIELRKPFAQTYGYYFRNIDQINILIQQAKTDSQLQSALDELVLKMREGGGGVMDHAAAVSRPVQRCLKYPLFLSEFSKCTPVTHPDHPKLLEALKQMSNLGEKMNESKRRKELVRKYAEDQTSSTWGERLSKLNLHTLFKKTNRFKYRMGSSLGVVKLTRDPVFDNLVDELDEIEKRLVRFNYMLVIYRKKMFHETRIHLHKKVVEPRKKIVSSTDAEHQLYVFHEAVREFANDINKKVRDEIVKALHTIPKKLIRKRNDKQVDYEHAKAKDKSSSMSSDVREKFQEFNALNTQVRLALPKSIQHLNMVLQEAMKTVQSEDTTLMAKLRQLFDEQKSKGADPASNRIILPNTPCFVDYFDPDRLKPLTRIANKAAQKQRTKVPAEGKTNGERTAAAITFTDTTNTATSGSATMPKSMKKKDWKPGEDWSKPIDPVPSVSVAMPTLTQSFAPISTEKENKFRAQTTEERANLIAKAKAKNRTADLFSVMVSYPLGDTQLREARANGTSLIVNKDDVVLAVNRGFKLWLCYNGYYNAMIPAALLKPFSIDQAMGMESSNGFAYRMADISQQKANGSGQVKMPQQLPNPNQGQLAGNRPHSVPPKSQNLIDLEDIFGVSSGSIPPLQPQPTTGNLSGISMVPTARSTASSSSSGQQNQPQAGFGAPLKSPEDDLFSGIRHIDWGGSSSSSSNQPAQQPPSTMLSPPDSSAYRPPSLPNLSQTSEFRTPIQRQQPMPSPAFPVTFDESPEYPNTSQQSASSAWSPQPSSVVKRSDSPQPLIPIRPGPVVKQPTGIYPNLNAVQSVATPSIYPNPALVSSKNGQPQYDAPPTSSVYDSPPSYDIPPSGEYLPYQSALSGVKQAAPATYDTPPSDSYYAVPPGSGQQYDVPPADQAGVPPIRPLLGRVVTEYDFSQQGTNQLTIKEGEILGLLQRHDDDGNPEWILVQKSTGAAGYVPTAYCRPI</sequence>
<dbReference type="Pfam" id="PF00018">
    <property type="entry name" value="SH3_1"/>
    <property type="match status" value="2"/>
</dbReference>
<feature type="region of interest" description="Disordered" evidence="3">
    <location>
        <begin position="371"/>
        <end position="398"/>
    </location>
</feature>
<evidence type="ECO:0000313" key="7">
    <source>
        <dbReference type="Proteomes" id="UP000218231"/>
    </source>
</evidence>
<evidence type="ECO:0000256" key="1">
    <source>
        <dbReference type="ARBA" id="ARBA00022443"/>
    </source>
</evidence>
<feature type="compositionally biased region" description="Low complexity" evidence="3">
    <location>
        <begin position="1100"/>
        <end position="1111"/>
    </location>
</feature>
<feature type="compositionally biased region" description="Low complexity" evidence="3">
    <location>
        <begin position="1203"/>
        <end position="1217"/>
    </location>
</feature>
<dbReference type="EMBL" id="LIAE01009280">
    <property type="protein sequence ID" value="PAV70406.1"/>
    <property type="molecule type" value="Genomic_DNA"/>
</dbReference>
<dbReference type="STRING" id="2018661.A0A2A2K8U5"/>
<evidence type="ECO:0000259" key="5">
    <source>
        <dbReference type="PROSITE" id="PS50010"/>
    </source>
</evidence>
<dbReference type="Pfam" id="PF07653">
    <property type="entry name" value="SH3_2"/>
    <property type="match status" value="1"/>
</dbReference>
<evidence type="ECO:0000313" key="6">
    <source>
        <dbReference type="EMBL" id="PAV70406.1"/>
    </source>
</evidence>
<name>A0A2A2K8U5_9BILA</name>
<keyword evidence="1 2" id="KW-0728">SH3 domain</keyword>
<dbReference type="Gene3D" id="1.20.900.10">
    <property type="entry name" value="Dbl homology (DH) domain"/>
    <property type="match status" value="1"/>
</dbReference>
<feature type="region of interest" description="Disordered" evidence="3">
    <location>
        <begin position="1332"/>
        <end position="1353"/>
    </location>
</feature>
<evidence type="ECO:0000256" key="3">
    <source>
        <dbReference type="SAM" id="MobiDB-lite"/>
    </source>
</evidence>
<dbReference type="PANTHER" id="PTHR22834:SF20">
    <property type="entry name" value="SH3 DOMAIN-CONTAINING PROTEIN"/>
    <property type="match status" value="1"/>
</dbReference>
<feature type="region of interest" description="Disordered" evidence="3">
    <location>
        <begin position="305"/>
        <end position="328"/>
    </location>
</feature>
<gene>
    <name evidence="6" type="ORF">WR25_06441</name>
</gene>
<dbReference type="GO" id="GO:0005085">
    <property type="term" value="F:guanyl-nucleotide exchange factor activity"/>
    <property type="evidence" value="ECO:0007669"/>
    <property type="project" value="InterPro"/>
</dbReference>
<feature type="compositionally biased region" description="Low complexity" evidence="3">
    <location>
        <begin position="1160"/>
        <end position="1170"/>
    </location>
</feature>
<dbReference type="InterPro" id="IPR036028">
    <property type="entry name" value="SH3-like_dom_sf"/>
</dbReference>
<feature type="compositionally biased region" description="Low complexity" evidence="3">
    <location>
        <begin position="423"/>
        <end position="439"/>
    </location>
</feature>
<dbReference type="PROSITE" id="PS50002">
    <property type="entry name" value="SH3"/>
    <property type="match status" value="3"/>
</dbReference>
<feature type="region of interest" description="Disordered" evidence="3">
    <location>
        <begin position="925"/>
        <end position="948"/>
    </location>
</feature>
<feature type="region of interest" description="Disordered" evidence="3">
    <location>
        <begin position="1090"/>
        <end position="1123"/>
    </location>
</feature>
<protein>
    <recommendedName>
        <fullName evidence="8">SH3 domain-containing GRB2-like protein</fullName>
    </recommendedName>
</protein>
<dbReference type="InterPro" id="IPR035899">
    <property type="entry name" value="DBL_dom_sf"/>
</dbReference>
<feature type="compositionally biased region" description="Low complexity" evidence="3">
    <location>
        <begin position="1271"/>
        <end position="1285"/>
    </location>
</feature>
<accession>A0A2A2K8U5</accession>
<keyword evidence="7" id="KW-1185">Reference proteome</keyword>
<organism evidence="6 7">
    <name type="scientific">Diploscapter pachys</name>
    <dbReference type="NCBI Taxonomy" id="2018661"/>
    <lineage>
        <taxon>Eukaryota</taxon>
        <taxon>Metazoa</taxon>
        <taxon>Ecdysozoa</taxon>
        <taxon>Nematoda</taxon>
        <taxon>Chromadorea</taxon>
        <taxon>Rhabditida</taxon>
        <taxon>Rhabditina</taxon>
        <taxon>Rhabditomorpha</taxon>
        <taxon>Rhabditoidea</taxon>
        <taxon>Rhabditidae</taxon>
        <taxon>Diploscapter</taxon>
    </lineage>
</organism>
<dbReference type="InterPro" id="IPR000219">
    <property type="entry name" value="DH_dom"/>
</dbReference>
<dbReference type="PANTHER" id="PTHR22834">
    <property type="entry name" value="NUCLEAR FUSION PROTEIN FUS2"/>
    <property type="match status" value="1"/>
</dbReference>
<comment type="caution">
    <text evidence="6">The sequence shown here is derived from an EMBL/GenBank/DDBJ whole genome shotgun (WGS) entry which is preliminary data.</text>
</comment>
<dbReference type="SUPFAM" id="SSF48065">
    <property type="entry name" value="DBL homology domain (DH-domain)"/>
    <property type="match status" value="1"/>
</dbReference>
<evidence type="ECO:0008006" key="8">
    <source>
        <dbReference type="Google" id="ProtNLM"/>
    </source>
</evidence>
<feature type="domain" description="SH3" evidence="4">
    <location>
        <begin position="245"/>
        <end position="306"/>
    </location>
</feature>
<dbReference type="PROSITE" id="PS50010">
    <property type="entry name" value="DH_2"/>
    <property type="match status" value="1"/>
</dbReference>
<dbReference type="InterPro" id="IPR051492">
    <property type="entry name" value="Dynamin-Rho_GEF"/>
</dbReference>
<feature type="region of interest" description="Disordered" evidence="3">
    <location>
        <begin position="412"/>
        <end position="440"/>
    </location>
</feature>
<dbReference type="SMART" id="SM00325">
    <property type="entry name" value="RhoGEF"/>
    <property type="match status" value="1"/>
</dbReference>
<dbReference type="SUPFAM" id="SSF103657">
    <property type="entry name" value="BAR/IMD domain-like"/>
    <property type="match status" value="1"/>
</dbReference>
<dbReference type="GO" id="GO:0005737">
    <property type="term" value="C:cytoplasm"/>
    <property type="evidence" value="ECO:0007669"/>
    <property type="project" value="TreeGrafter"/>
</dbReference>
<feature type="region of interest" description="Disordered" evidence="3">
    <location>
        <begin position="1137"/>
        <end position="1302"/>
    </location>
</feature>
<dbReference type="Pfam" id="PF00621">
    <property type="entry name" value="RhoGEF"/>
    <property type="match status" value="1"/>
</dbReference>